<sequence>MLIVNLTTTHSRLDLCSITLYSLLNQSMLPDKIRVWISEESYLSDHGIKEIPDYLLSLNRIKDIIEFVYTKNTGPYRKIFPALKTPLRIVDVLVYADDDVVYHREWLNSLFTTFKKYDTTNIVAARVRLKRKNIFNKYKSYVAYPICFNEQTLLNDYIITGLGGAILMKKHINSNGIYMEDYVDIAPKTDDLWISEIISLSKTNVTTCPKAIECLTEINHSNNALSANNNPVLSGGYLSLFLKKIILKISSYLGVNKTNNDIAAKKINNYFHGIL</sequence>
<gene>
    <name evidence="1" type="primary">wcuH</name>
</gene>
<protein>
    <submittedName>
        <fullName evidence="1">Glycosyl transferase</fullName>
    </submittedName>
</protein>
<keyword evidence="1" id="KW-0808">Transferase</keyword>
<reference evidence="1" key="1">
    <citation type="submission" date="2014-04" db="EMBL/GenBank/DDBJ databases">
        <authorList>
            <person name="Harrison E."/>
        </authorList>
    </citation>
    <scope>NUCLEOTIDE SEQUENCE</scope>
    <source>
        <strain evidence="1">7730</strain>
    </source>
</reference>
<accession>A0A0P0YRH6</accession>
<name>A0A0P0YRH6_9ENTR</name>
<dbReference type="InterPro" id="IPR029044">
    <property type="entry name" value="Nucleotide-diphossugar_trans"/>
</dbReference>
<dbReference type="AlphaFoldDB" id="A0A0P0YRH6"/>
<reference evidence="1" key="2">
    <citation type="journal article" date="2015" name="Sci. Rep.">
        <title>Genetic analysis of capsular polysaccharide synthesis gene clusters in 79 capsular types of Klebsiella spp.</title>
        <authorList>
            <person name="Pan Y.J."/>
            <person name="Lin T.L."/>
            <person name="Chen C.T."/>
            <person name="Chen Y.Y."/>
            <person name="Hsieh P.F."/>
            <person name="Hsu C.R."/>
            <person name="Wu M.C."/>
            <person name="Wang J.T."/>
        </authorList>
    </citation>
    <scope>NUCLEOTIDE SEQUENCE</scope>
    <source>
        <strain evidence="1">7730</strain>
    </source>
</reference>
<dbReference type="GO" id="GO:0016740">
    <property type="term" value="F:transferase activity"/>
    <property type="evidence" value="ECO:0007669"/>
    <property type="project" value="UniProtKB-KW"/>
</dbReference>
<dbReference type="CDD" id="cd00761">
    <property type="entry name" value="Glyco_tranf_GTA_type"/>
    <property type="match status" value="1"/>
</dbReference>
<dbReference type="EMBL" id="AB924581">
    <property type="protein sequence ID" value="BAT23824.1"/>
    <property type="molecule type" value="Genomic_DNA"/>
</dbReference>
<proteinExistence type="predicted"/>
<evidence type="ECO:0000313" key="1">
    <source>
        <dbReference type="EMBL" id="BAT23824.1"/>
    </source>
</evidence>
<organism evidence="1">
    <name type="scientific">Klebsiella sp. 7730</name>
    <dbReference type="NCBI Taxonomy" id="1497819"/>
    <lineage>
        <taxon>Bacteria</taxon>
        <taxon>Pseudomonadati</taxon>
        <taxon>Pseudomonadota</taxon>
        <taxon>Gammaproteobacteria</taxon>
        <taxon>Enterobacterales</taxon>
        <taxon>Enterobacteriaceae</taxon>
        <taxon>Klebsiella/Raoultella group</taxon>
        <taxon>Klebsiella</taxon>
    </lineage>
</organism>
<dbReference type="SUPFAM" id="SSF53448">
    <property type="entry name" value="Nucleotide-diphospho-sugar transferases"/>
    <property type="match status" value="1"/>
</dbReference>